<dbReference type="GO" id="GO:1990002">
    <property type="term" value="F:methylglyoxal reductase (NADPH) (acetol producing) activity"/>
    <property type="evidence" value="ECO:0007669"/>
    <property type="project" value="TreeGrafter"/>
</dbReference>
<evidence type="ECO:0000313" key="7">
    <source>
        <dbReference type="Proteomes" id="UP000733611"/>
    </source>
</evidence>
<dbReference type="PROSITE" id="PS00913">
    <property type="entry name" value="ADH_IRON_1"/>
    <property type="match status" value="1"/>
</dbReference>
<proteinExistence type="inferred from homology"/>
<keyword evidence="3" id="KW-0560">Oxidoreductase</keyword>
<dbReference type="InterPro" id="IPR056798">
    <property type="entry name" value="ADH_Fe_C"/>
</dbReference>
<evidence type="ECO:0000259" key="5">
    <source>
        <dbReference type="Pfam" id="PF25137"/>
    </source>
</evidence>
<dbReference type="GO" id="GO:1990362">
    <property type="term" value="F:butanol dehydrogenase (NAD+) activity"/>
    <property type="evidence" value="ECO:0007669"/>
    <property type="project" value="InterPro"/>
</dbReference>
<comment type="cofactor">
    <cofactor evidence="1">
        <name>Fe cation</name>
        <dbReference type="ChEBI" id="CHEBI:24875"/>
    </cofactor>
</comment>
<dbReference type="GO" id="GO:0046872">
    <property type="term" value="F:metal ion binding"/>
    <property type="evidence" value="ECO:0007669"/>
    <property type="project" value="InterPro"/>
</dbReference>
<evidence type="ECO:0000256" key="2">
    <source>
        <dbReference type="ARBA" id="ARBA00007358"/>
    </source>
</evidence>
<comment type="caution">
    <text evidence="6">The sequence shown here is derived from an EMBL/GenBank/DDBJ whole genome shotgun (WGS) entry which is preliminary data.</text>
</comment>
<comment type="similarity">
    <text evidence="2">Belongs to the iron-containing alcohol dehydrogenase family.</text>
</comment>
<protein>
    <submittedName>
        <fullName evidence="6">Iron-containing alcohol dehydrogenase</fullName>
    </submittedName>
</protein>
<gene>
    <name evidence="6" type="ORF">H9847_03280</name>
</gene>
<dbReference type="CDD" id="cd08187">
    <property type="entry name" value="BDH"/>
    <property type="match status" value="1"/>
</dbReference>
<evidence type="ECO:0000313" key="6">
    <source>
        <dbReference type="EMBL" id="MBU3843881.1"/>
    </source>
</evidence>
<dbReference type="InterPro" id="IPR044731">
    <property type="entry name" value="BDH-like"/>
</dbReference>
<dbReference type="Proteomes" id="UP000733611">
    <property type="component" value="Unassembled WGS sequence"/>
</dbReference>
<dbReference type="PROSITE" id="PS00060">
    <property type="entry name" value="ADH_IRON_2"/>
    <property type="match status" value="1"/>
</dbReference>
<sequence>MRPFTYYSPTKLIFGLDCIKDQLCTELKRVGATKVLLTYGGGSIKRTGLYDKVQAELKAAGCQVFELGGIEPNPRVTSVDKGAAICKENGVDLVLAVGGGSTMDASKAICAAACYDGAAWDLVLDSSKINKALPLFTINTIAATGSEYDSAGVITNLDTKEKLPIGSPLLWPVVSFLDPSLTYSVPTNQTVAGSCDIISHFCETYFVRRLSPIAQGLIEAALKTVIKYTPVAMAEPENYEARSKLLWTSTLGCNGFAALGNDPSAWPCHGIEHEVSAYYDITHGIGLAIITPRLLRYFLEKDQGLMPRYVDFATNVMELKREDFGSDAELAEAGMVKLEEFYRSIGVPENLSTFGITDEYFEAMGKHIDSHWMAPLKAFVVPFEVSDVVEVLKRCL</sequence>
<dbReference type="EMBL" id="JAHLFE010000061">
    <property type="protein sequence ID" value="MBU3843881.1"/>
    <property type="molecule type" value="Genomic_DNA"/>
</dbReference>
<dbReference type="PANTHER" id="PTHR43633:SF1">
    <property type="entry name" value="ALCOHOL DEHYDROGENASE YQHD"/>
    <property type="match status" value="1"/>
</dbReference>
<reference evidence="6" key="1">
    <citation type="journal article" date="2021" name="PeerJ">
        <title>Extensive microbial diversity within the chicken gut microbiome revealed by metagenomics and culture.</title>
        <authorList>
            <person name="Gilroy R."/>
            <person name="Ravi A."/>
            <person name="Getino M."/>
            <person name="Pursley I."/>
            <person name="Horton D.L."/>
            <person name="Alikhan N.F."/>
            <person name="Baker D."/>
            <person name="Gharbi K."/>
            <person name="Hall N."/>
            <person name="Watson M."/>
            <person name="Adriaenssens E.M."/>
            <person name="Foster-Nyarko E."/>
            <person name="Jarju S."/>
            <person name="Secka A."/>
            <person name="Antonio M."/>
            <person name="Oren A."/>
            <person name="Chaudhuri R.R."/>
            <person name="La Ragione R."/>
            <person name="Hildebrand F."/>
            <person name="Pallen M.J."/>
        </authorList>
    </citation>
    <scope>NUCLEOTIDE SEQUENCE</scope>
    <source>
        <strain evidence="6">378</strain>
    </source>
</reference>
<evidence type="ECO:0000256" key="3">
    <source>
        <dbReference type="ARBA" id="ARBA00023002"/>
    </source>
</evidence>
<accession>A0A948X0Z4</accession>
<evidence type="ECO:0000256" key="1">
    <source>
        <dbReference type="ARBA" id="ARBA00001962"/>
    </source>
</evidence>
<organism evidence="6 7">
    <name type="scientific">Candidatus Anaerobiospirillum pullicola</name>
    <dbReference type="NCBI Taxonomy" id="2838451"/>
    <lineage>
        <taxon>Bacteria</taxon>
        <taxon>Pseudomonadati</taxon>
        <taxon>Pseudomonadota</taxon>
        <taxon>Gammaproteobacteria</taxon>
        <taxon>Aeromonadales</taxon>
        <taxon>Succinivibrionaceae</taxon>
        <taxon>Anaerobiospirillum</taxon>
    </lineage>
</organism>
<dbReference type="InterPro" id="IPR018211">
    <property type="entry name" value="ADH_Fe_CS"/>
</dbReference>
<dbReference type="GO" id="GO:0005829">
    <property type="term" value="C:cytosol"/>
    <property type="evidence" value="ECO:0007669"/>
    <property type="project" value="TreeGrafter"/>
</dbReference>
<name>A0A948X0Z4_9GAMM</name>
<feature type="domain" description="Fe-containing alcohol dehydrogenase-like C-terminal" evidence="5">
    <location>
        <begin position="190"/>
        <end position="368"/>
    </location>
</feature>
<dbReference type="GO" id="GO:0008106">
    <property type="term" value="F:alcohol dehydrogenase (NADP+) activity"/>
    <property type="evidence" value="ECO:0007669"/>
    <property type="project" value="TreeGrafter"/>
</dbReference>
<dbReference type="Pfam" id="PF00465">
    <property type="entry name" value="Fe-ADH"/>
    <property type="match status" value="1"/>
</dbReference>
<dbReference type="FunFam" id="3.40.50.1970:FF:000003">
    <property type="entry name" value="Alcohol dehydrogenase, iron-containing"/>
    <property type="match status" value="1"/>
</dbReference>
<dbReference type="InterPro" id="IPR001670">
    <property type="entry name" value="ADH_Fe/GldA"/>
</dbReference>
<dbReference type="Gene3D" id="3.40.50.1970">
    <property type="match status" value="1"/>
</dbReference>
<dbReference type="Pfam" id="PF25137">
    <property type="entry name" value="ADH_Fe_C"/>
    <property type="match status" value="1"/>
</dbReference>
<reference evidence="6" key="2">
    <citation type="submission" date="2021-04" db="EMBL/GenBank/DDBJ databases">
        <authorList>
            <person name="Gilroy R."/>
        </authorList>
    </citation>
    <scope>NUCLEOTIDE SEQUENCE</scope>
    <source>
        <strain evidence="6">378</strain>
    </source>
</reference>
<feature type="domain" description="Alcohol dehydrogenase iron-type/glycerol dehydrogenase GldA" evidence="4">
    <location>
        <begin position="9"/>
        <end position="179"/>
    </location>
</feature>
<dbReference type="PANTHER" id="PTHR43633">
    <property type="entry name" value="ALCOHOL DEHYDROGENASE YQHD"/>
    <property type="match status" value="1"/>
</dbReference>
<dbReference type="AlphaFoldDB" id="A0A948X0Z4"/>
<evidence type="ECO:0000259" key="4">
    <source>
        <dbReference type="Pfam" id="PF00465"/>
    </source>
</evidence>
<dbReference type="Gene3D" id="1.20.1090.10">
    <property type="entry name" value="Dehydroquinate synthase-like - alpha domain"/>
    <property type="match status" value="1"/>
</dbReference>
<dbReference type="SUPFAM" id="SSF56796">
    <property type="entry name" value="Dehydroquinate synthase-like"/>
    <property type="match status" value="1"/>
</dbReference>